<dbReference type="AlphaFoldDB" id="A0A3S8RN38"/>
<proteinExistence type="inferred from homology"/>
<dbReference type="InterPro" id="IPR008135">
    <property type="entry name" value="Competence-induced_CinA"/>
</dbReference>
<dbReference type="KEGG" id="eri:EEI45_05915"/>
<dbReference type="InterPro" id="IPR008136">
    <property type="entry name" value="CinA_C"/>
</dbReference>
<name>A0A3S8RN38_9FIRM</name>
<dbReference type="HAMAP" id="MF_00226_B">
    <property type="entry name" value="CinA_B"/>
    <property type="match status" value="1"/>
</dbReference>
<comment type="similarity">
    <text evidence="1">Belongs to the CinA family.</text>
</comment>
<dbReference type="Gene3D" id="3.90.950.20">
    <property type="entry name" value="CinA-like"/>
    <property type="match status" value="1"/>
</dbReference>
<dbReference type="SUPFAM" id="SSF142433">
    <property type="entry name" value="CinA-like"/>
    <property type="match status" value="1"/>
</dbReference>
<dbReference type="Pfam" id="PF18146">
    <property type="entry name" value="CinA_KH"/>
    <property type="match status" value="1"/>
</dbReference>
<reference evidence="3 4" key="1">
    <citation type="journal article" date="2020" name="Int. J. Syst. Evol. Microbiol.">
        <title>Description of Erysipelothrix piscisicarius sp. nov., an emergent fish pathogen, and assessment of virulence using a tiger barb (Puntigrus tetrazona) infection model.</title>
        <authorList>
            <person name="Pomaranski E.K."/>
            <person name="Griffin M.J."/>
            <person name="Camus A.C."/>
            <person name="Armwood A.R."/>
            <person name="Shelley J."/>
            <person name="Waldbieser G.C."/>
            <person name="LaFrentz B.R."/>
            <person name="Garcia J.C."/>
            <person name="Yanong R."/>
            <person name="Soto E."/>
        </authorList>
    </citation>
    <scope>NUCLEOTIDE SEQUENCE [LARGE SCALE GENOMIC DNA]</scope>
    <source>
        <strain evidence="3 4">15TAL0474</strain>
    </source>
</reference>
<protein>
    <recommendedName>
        <fullName evidence="1">Putative competence-damage inducible protein</fullName>
    </recommendedName>
</protein>
<organism evidence="3 4">
    <name type="scientific">Erysipelothrix piscisicarius</name>
    <dbReference type="NCBI Taxonomy" id="2485784"/>
    <lineage>
        <taxon>Bacteria</taxon>
        <taxon>Bacillati</taxon>
        <taxon>Bacillota</taxon>
        <taxon>Erysipelotrichia</taxon>
        <taxon>Erysipelotrichales</taxon>
        <taxon>Erysipelotrichaceae</taxon>
        <taxon>Erysipelothrix</taxon>
    </lineage>
</organism>
<sequence>MKAEIICVGTELLLGDVVNTNATYIAQQLASNGIFCYHQSVVGDNPNRLEETFKEALKRSELIIFTGGLGPTYDDLTKEVIAEVLERPLTLHQPSMNKLEAYFKTTGRSMTENNIKQAMIPQGAHVFENLCGTAPGVCIETKNHTVIMLPGPPREMTMMFETSVNDYLSQKTNLVLVSHKLYLFGIGESKVESILKDKMIDYQNTTIAPYVADGSVMLRVTASGKIYQEADALIKPVLEEIKDLFYDFYYSTDIPALESVIVPLLASKNMTVATAESCTGGLISTRITRVSGSSQVFNLGVTTYSNEQKHKILNIPQAYFETVGAVSPEVAAQMATNVRLLAESDLGVGITGIAGPTGGSDEKPVGLVYVAIATAERVSVKRLQLGRNHANERIHIQEMATNHALKLILDEVKNK</sequence>
<dbReference type="Pfam" id="PF02464">
    <property type="entry name" value="CinA"/>
    <property type="match status" value="1"/>
</dbReference>
<dbReference type="InterPro" id="IPR036425">
    <property type="entry name" value="MoaB/Mog-like_dom_sf"/>
</dbReference>
<dbReference type="CDD" id="cd00885">
    <property type="entry name" value="cinA"/>
    <property type="match status" value="1"/>
</dbReference>
<evidence type="ECO:0000259" key="2">
    <source>
        <dbReference type="SMART" id="SM00852"/>
    </source>
</evidence>
<accession>A0A3S8RN38</accession>
<dbReference type="InterPro" id="IPR036653">
    <property type="entry name" value="CinA-like_C"/>
</dbReference>
<dbReference type="SMART" id="SM00852">
    <property type="entry name" value="MoCF_biosynth"/>
    <property type="match status" value="1"/>
</dbReference>
<dbReference type="InterPro" id="IPR001453">
    <property type="entry name" value="MoaB/Mog_dom"/>
</dbReference>
<dbReference type="NCBIfam" id="TIGR00177">
    <property type="entry name" value="molyb_syn"/>
    <property type="match status" value="1"/>
</dbReference>
<evidence type="ECO:0000256" key="1">
    <source>
        <dbReference type="HAMAP-Rule" id="MF_00226"/>
    </source>
</evidence>
<feature type="domain" description="MoaB/Mog" evidence="2">
    <location>
        <begin position="4"/>
        <end position="171"/>
    </location>
</feature>
<dbReference type="NCBIfam" id="TIGR00200">
    <property type="entry name" value="cinA_nterm"/>
    <property type="match status" value="1"/>
</dbReference>
<dbReference type="NCBIfam" id="NF001813">
    <property type="entry name" value="PRK00549.1"/>
    <property type="match status" value="1"/>
</dbReference>
<dbReference type="EMBL" id="CP034234">
    <property type="protein sequence ID" value="AZK44341.1"/>
    <property type="molecule type" value="Genomic_DNA"/>
</dbReference>
<gene>
    <name evidence="1" type="primary">cinA</name>
    <name evidence="3" type="ORF">EEI45_05915</name>
</gene>
<dbReference type="RefSeq" id="WP_125164516.1">
    <property type="nucleotide sequence ID" value="NZ_CP034234.1"/>
</dbReference>
<dbReference type="InterPro" id="IPR041424">
    <property type="entry name" value="CinA_KH"/>
</dbReference>
<dbReference type="Gene3D" id="3.40.980.10">
    <property type="entry name" value="MoaB/Mog-like domain"/>
    <property type="match status" value="1"/>
</dbReference>
<dbReference type="Pfam" id="PF00994">
    <property type="entry name" value="MoCF_biosynth"/>
    <property type="match status" value="1"/>
</dbReference>
<dbReference type="PANTHER" id="PTHR13939:SF0">
    <property type="entry name" value="NMN AMIDOHYDROLASE-LIKE PROTEIN YFAY"/>
    <property type="match status" value="1"/>
</dbReference>
<dbReference type="InterPro" id="IPR050101">
    <property type="entry name" value="CinA"/>
</dbReference>
<dbReference type="PANTHER" id="PTHR13939">
    <property type="entry name" value="NICOTINAMIDE-NUCLEOTIDE AMIDOHYDROLASE PNCC"/>
    <property type="match status" value="1"/>
</dbReference>
<dbReference type="Proteomes" id="UP000278804">
    <property type="component" value="Chromosome"/>
</dbReference>
<keyword evidence="4" id="KW-1185">Reference proteome</keyword>
<dbReference type="SUPFAM" id="SSF53218">
    <property type="entry name" value="Molybdenum cofactor biosynthesis proteins"/>
    <property type="match status" value="1"/>
</dbReference>
<dbReference type="PIRSF" id="PIRSF006728">
    <property type="entry name" value="CinA"/>
    <property type="match status" value="1"/>
</dbReference>
<evidence type="ECO:0000313" key="3">
    <source>
        <dbReference type="EMBL" id="AZK44341.1"/>
    </source>
</evidence>
<dbReference type="NCBIfam" id="TIGR00199">
    <property type="entry name" value="PncC_domain"/>
    <property type="match status" value="1"/>
</dbReference>
<evidence type="ECO:0000313" key="4">
    <source>
        <dbReference type="Proteomes" id="UP000278804"/>
    </source>
</evidence>
<dbReference type="Gene3D" id="3.30.70.2860">
    <property type="match status" value="1"/>
</dbReference>